<sequence>MGTTPPPQDTWGAAEGHDPQELSMSDILNYIKGTQTELVTKIYTVVVDDTLLREDLRRVAHRVTEAEEATGVFNCEVDPLKDTGT</sequence>
<keyword evidence="2" id="KW-1185">Reference proteome</keyword>
<name>A0AAV7M6K4_PLEWA</name>
<dbReference type="AlphaFoldDB" id="A0AAV7M6K4"/>
<evidence type="ECO:0000313" key="2">
    <source>
        <dbReference type="Proteomes" id="UP001066276"/>
    </source>
</evidence>
<dbReference type="Proteomes" id="UP001066276">
    <property type="component" value="Chromosome 10"/>
</dbReference>
<reference evidence="1" key="1">
    <citation type="journal article" date="2022" name="bioRxiv">
        <title>Sequencing and chromosome-scale assembly of the giantPleurodeles waltlgenome.</title>
        <authorList>
            <person name="Brown T."/>
            <person name="Elewa A."/>
            <person name="Iarovenko S."/>
            <person name="Subramanian E."/>
            <person name="Araus A.J."/>
            <person name="Petzold A."/>
            <person name="Susuki M."/>
            <person name="Suzuki K.-i.T."/>
            <person name="Hayashi T."/>
            <person name="Toyoda A."/>
            <person name="Oliveira C."/>
            <person name="Osipova E."/>
            <person name="Leigh N.D."/>
            <person name="Simon A."/>
            <person name="Yun M.H."/>
        </authorList>
    </citation>
    <scope>NUCLEOTIDE SEQUENCE</scope>
    <source>
        <strain evidence="1">20211129_DDA</strain>
        <tissue evidence="1">Liver</tissue>
    </source>
</reference>
<accession>A0AAV7M6K4</accession>
<organism evidence="1 2">
    <name type="scientific">Pleurodeles waltl</name>
    <name type="common">Iberian ribbed newt</name>
    <dbReference type="NCBI Taxonomy" id="8319"/>
    <lineage>
        <taxon>Eukaryota</taxon>
        <taxon>Metazoa</taxon>
        <taxon>Chordata</taxon>
        <taxon>Craniata</taxon>
        <taxon>Vertebrata</taxon>
        <taxon>Euteleostomi</taxon>
        <taxon>Amphibia</taxon>
        <taxon>Batrachia</taxon>
        <taxon>Caudata</taxon>
        <taxon>Salamandroidea</taxon>
        <taxon>Salamandridae</taxon>
        <taxon>Pleurodelinae</taxon>
        <taxon>Pleurodeles</taxon>
    </lineage>
</organism>
<dbReference type="EMBL" id="JANPWB010000014">
    <property type="protein sequence ID" value="KAJ1097518.1"/>
    <property type="molecule type" value="Genomic_DNA"/>
</dbReference>
<protein>
    <submittedName>
        <fullName evidence="1">Uncharacterized protein</fullName>
    </submittedName>
</protein>
<gene>
    <name evidence="1" type="ORF">NDU88_002636</name>
</gene>
<evidence type="ECO:0000313" key="1">
    <source>
        <dbReference type="EMBL" id="KAJ1097518.1"/>
    </source>
</evidence>
<comment type="caution">
    <text evidence="1">The sequence shown here is derived from an EMBL/GenBank/DDBJ whole genome shotgun (WGS) entry which is preliminary data.</text>
</comment>
<proteinExistence type="predicted"/>